<keyword evidence="2" id="KW-1185">Reference proteome</keyword>
<name>A0ACC3N4W0_9PEZI</name>
<organism evidence="1 2">
    <name type="scientific">Vermiconidia calcicola</name>
    <dbReference type="NCBI Taxonomy" id="1690605"/>
    <lineage>
        <taxon>Eukaryota</taxon>
        <taxon>Fungi</taxon>
        <taxon>Dikarya</taxon>
        <taxon>Ascomycota</taxon>
        <taxon>Pezizomycotina</taxon>
        <taxon>Dothideomycetes</taxon>
        <taxon>Dothideomycetidae</taxon>
        <taxon>Mycosphaerellales</taxon>
        <taxon>Extremaceae</taxon>
        <taxon>Vermiconidia</taxon>
    </lineage>
</organism>
<evidence type="ECO:0000313" key="2">
    <source>
        <dbReference type="Proteomes" id="UP001281147"/>
    </source>
</evidence>
<evidence type="ECO:0000313" key="1">
    <source>
        <dbReference type="EMBL" id="KAK3710063.1"/>
    </source>
</evidence>
<accession>A0ACC3N4W0</accession>
<dbReference type="Proteomes" id="UP001281147">
    <property type="component" value="Unassembled WGS sequence"/>
</dbReference>
<comment type="caution">
    <text evidence="1">The sequence shown here is derived from an EMBL/GenBank/DDBJ whole genome shotgun (WGS) entry which is preliminary data.</text>
</comment>
<protein>
    <submittedName>
        <fullName evidence="1">Uncharacterized protein</fullName>
    </submittedName>
</protein>
<sequence length="356" mass="37926">MEPTSNTTTPVSSSAARAFAIDVLVRSGVPSDRATIVADSLVRADLRGVDTHGINRLPAYVARVKSGVLNPAPTLVFQQKSPVMASLDAQHTFGFVAGQYAIDHAVTMAESFGVGIVGVKNSGHYGMAATYLLRALEKGYAAFAFTNASRSMPAWGSKEPLFGTNPFAVGFPGGEKGDFVLDMSSSVVARGKVRKAARRGESIPEGWMLDSEGQNTTDPVEALKGVVLPMGGPKGSGIAMMLDIFGGLMTGASFGGDVNDQYEELQKPQGVGHWFMVFRPEMFLDSKEEYLERMDTLFDRVRNSEKAAGVAQVFTPGEIEEAREVAQRAQGIPFTRGEIEVLHGLAEGVGSSARLA</sequence>
<reference evidence="1" key="1">
    <citation type="submission" date="2023-07" db="EMBL/GenBank/DDBJ databases">
        <title>Black Yeasts Isolated from many extreme environments.</title>
        <authorList>
            <person name="Coleine C."/>
            <person name="Stajich J.E."/>
            <person name="Selbmann L."/>
        </authorList>
    </citation>
    <scope>NUCLEOTIDE SEQUENCE</scope>
    <source>
        <strain evidence="1">CCFEE 5714</strain>
    </source>
</reference>
<proteinExistence type="predicted"/>
<gene>
    <name evidence="1" type="ORF">LTR37_010494</name>
</gene>
<dbReference type="EMBL" id="JAUTXU010000087">
    <property type="protein sequence ID" value="KAK3710063.1"/>
    <property type="molecule type" value="Genomic_DNA"/>
</dbReference>